<keyword evidence="3" id="KW-0813">Transport</keyword>
<proteinExistence type="inferred from homology"/>
<evidence type="ECO:0000313" key="6">
    <source>
        <dbReference type="EMBL" id="SEK48789.1"/>
    </source>
</evidence>
<sequence length="423" mass="45248">MRLTGRGTGNEGIQTLDPMCKTMPHQKVERTICHGRLRPHPVSPQNIEDIIGPDGPVLLEQYFHNPPTDRSQMQVVDIALHIDCRDCGINTVGMVMFFKSDGCHEDLICYNIQSSNAVFSQETIMTVRLAAVLSCITLPALAAPPAVLADIGPVHSMVARVMDGVGTPGLMLPPGVTPHGYSMRPSEADALDRAEIVFWAGDVLTPWLGDAIETLADDAITVELLDILPKAADASKVDQGDENRGAGDPDLREREAHAWLDPANGKIWLAAIADVLAKADPENAIIYAANAEAGQAELDALAMEIQTRLNGVKDRGFVVFHDAYGPFEDRFGLKSVGAISVGDAAPPSAAQVAALRSAIVALRAVCVFSEPQFNSGIVKTLMEGTSVRAGTLDPLGAIIKPGKELYPTLLRNMSLSFETCLAE</sequence>
<organism evidence="6 7">
    <name type="scientific">Jannaschia helgolandensis</name>
    <dbReference type="NCBI Taxonomy" id="188906"/>
    <lineage>
        <taxon>Bacteria</taxon>
        <taxon>Pseudomonadati</taxon>
        <taxon>Pseudomonadota</taxon>
        <taxon>Alphaproteobacteria</taxon>
        <taxon>Rhodobacterales</taxon>
        <taxon>Roseobacteraceae</taxon>
        <taxon>Jannaschia</taxon>
    </lineage>
</organism>
<name>A0A1H7HER1_9RHOB</name>
<dbReference type="Pfam" id="PF01297">
    <property type="entry name" value="ZnuA"/>
    <property type="match status" value="1"/>
</dbReference>
<dbReference type="InterPro" id="IPR050492">
    <property type="entry name" value="Bact_metal-bind_prot9"/>
</dbReference>
<accession>A0A1H7HER1</accession>
<dbReference type="EMBL" id="FNZQ01000001">
    <property type="protein sequence ID" value="SEK48789.1"/>
    <property type="molecule type" value="Genomic_DNA"/>
</dbReference>
<dbReference type="PANTHER" id="PTHR42953">
    <property type="entry name" value="HIGH-AFFINITY ZINC UPTAKE SYSTEM PROTEIN ZNUA-RELATED"/>
    <property type="match status" value="1"/>
</dbReference>
<evidence type="ECO:0000256" key="5">
    <source>
        <dbReference type="ARBA" id="ARBA00022906"/>
    </source>
</evidence>
<dbReference type="STRING" id="188906.SAMN04488526_0691"/>
<evidence type="ECO:0000256" key="1">
    <source>
        <dbReference type="ARBA" id="ARBA00011028"/>
    </source>
</evidence>
<keyword evidence="5" id="KW-0862">Zinc</keyword>
<dbReference type="GO" id="GO:0006829">
    <property type="term" value="P:zinc ion transport"/>
    <property type="evidence" value="ECO:0007669"/>
    <property type="project" value="UniProtKB-KW"/>
</dbReference>
<keyword evidence="7" id="KW-1185">Reference proteome</keyword>
<dbReference type="Proteomes" id="UP000199283">
    <property type="component" value="Unassembled WGS sequence"/>
</dbReference>
<dbReference type="PANTHER" id="PTHR42953:SF3">
    <property type="entry name" value="HIGH-AFFINITY ZINC UPTAKE SYSTEM PROTEIN ZNUA"/>
    <property type="match status" value="1"/>
</dbReference>
<dbReference type="GO" id="GO:0046872">
    <property type="term" value="F:metal ion binding"/>
    <property type="evidence" value="ECO:0007669"/>
    <property type="project" value="InterPro"/>
</dbReference>
<evidence type="ECO:0000256" key="3">
    <source>
        <dbReference type="ARBA" id="ARBA00022448"/>
    </source>
</evidence>
<dbReference type="SUPFAM" id="SSF53807">
    <property type="entry name" value="Helical backbone' metal receptor"/>
    <property type="match status" value="1"/>
</dbReference>
<evidence type="ECO:0000256" key="4">
    <source>
        <dbReference type="ARBA" id="ARBA00022729"/>
    </source>
</evidence>
<comment type="similarity">
    <text evidence="1">Belongs to the bacterial solute-binding protein 9 family.</text>
</comment>
<evidence type="ECO:0000313" key="7">
    <source>
        <dbReference type="Proteomes" id="UP000199283"/>
    </source>
</evidence>
<keyword evidence="5" id="KW-0406">Ion transport</keyword>
<dbReference type="InterPro" id="IPR006127">
    <property type="entry name" value="ZnuA-like"/>
</dbReference>
<evidence type="ECO:0000256" key="2">
    <source>
        <dbReference type="ARBA" id="ARBA00015915"/>
    </source>
</evidence>
<reference evidence="6 7" key="1">
    <citation type="submission" date="2016-10" db="EMBL/GenBank/DDBJ databases">
        <authorList>
            <person name="de Groot N.N."/>
        </authorList>
    </citation>
    <scope>NUCLEOTIDE SEQUENCE [LARGE SCALE GENOMIC DNA]</scope>
    <source>
        <strain evidence="6 7">DSM 14858</strain>
    </source>
</reference>
<keyword evidence="4" id="KW-0732">Signal</keyword>
<dbReference type="AlphaFoldDB" id="A0A1H7HER1"/>
<protein>
    <recommendedName>
        <fullName evidence="2">High-affinity zinc uptake system protein ZnuA</fullName>
    </recommendedName>
</protein>
<keyword evidence="5" id="KW-0864">Zinc transport</keyword>
<gene>
    <name evidence="6" type="ORF">SAMN04488526_0691</name>
</gene>
<dbReference type="Gene3D" id="3.40.50.1980">
    <property type="entry name" value="Nitrogenase molybdenum iron protein domain"/>
    <property type="match status" value="2"/>
</dbReference>